<evidence type="ECO:0000256" key="11">
    <source>
        <dbReference type="SAM" id="MobiDB-lite"/>
    </source>
</evidence>
<dbReference type="InterPro" id="IPR019927">
    <property type="entry name" value="Ribosomal_uL3_bac/org-type"/>
</dbReference>
<sequence>MAASALRSGLMTSSRRLLLPRHASQSSRSAPPSSLSSLMRNLSVVASHRHQHRRQPQPPPPPPPPRQRHQQLRAYVNVTSPIQKIHSINSDLSEEEIQKIIDAELRKMADEKLEKEYRDWRPGQRKRPLVVSYRLEDFEEEVSGASRWTLRDRRCGALGIKLGMMPVWDGWGERHPCTVLYLDSNVVLRNKTKDGIEGYDAVEVGAGERKAKNVTKPLMGHYAKFGVSDHPPYLVREFRVTTSDAMPEPGTRIHARHFVPGQNVDVSGITKGKGFQGGMKRHGFKGMPASHGTSRSHRAIGSTGMCQDPGRVFKGKKMPGRMGGVRVTKQNLRIVKIDRGRNLIYVRGAVPGNKGEFVEIRDAVKRPLFGTDKCEGGKESAFPPLPTFAYEEGVDGCGDAGHEVMMPMQEQDPLEIVESDAD</sequence>
<keyword evidence="7" id="KW-0496">Mitochondrion</keyword>
<evidence type="ECO:0000256" key="1">
    <source>
        <dbReference type="ARBA" id="ARBA00002570"/>
    </source>
</evidence>
<dbReference type="SUPFAM" id="SSF50447">
    <property type="entry name" value="Translation proteins"/>
    <property type="match status" value="1"/>
</dbReference>
<dbReference type="InterPro" id="IPR009000">
    <property type="entry name" value="Transl_B-barrel_sf"/>
</dbReference>
<evidence type="ECO:0000256" key="3">
    <source>
        <dbReference type="ARBA" id="ARBA00004229"/>
    </source>
</evidence>
<dbReference type="AlphaFoldDB" id="A0ABD3NUJ8"/>
<evidence type="ECO:0000256" key="2">
    <source>
        <dbReference type="ARBA" id="ARBA00004173"/>
    </source>
</evidence>
<dbReference type="GO" id="GO:0005739">
    <property type="term" value="C:mitochondrion"/>
    <property type="evidence" value="ECO:0007669"/>
    <property type="project" value="UniProtKB-SubCell"/>
</dbReference>
<feature type="compositionally biased region" description="Low complexity" evidence="11">
    <location>
        <begin position="23"/>
        <end position="38"/>
    </location>
</feature>
<evidence type="ECO:0000256" key="10">
    <source>
        <dbReference type="RuleBase" id="RU003905"/>
    </source>
</evidence>
<name>A0ABD3NUJ8_9STRA</name>
<gene>
    <name evidence="12" type="ORF">ACHAW5_005422</name>
</gene>
<comment type="subcellular location">
    <subcellularLocation>
        <location evidence="2">Mitochondrion</location>
    </subcellularLocation>
    <subcellularLocation>
        <location evidence="3">Plastid</location>
        <location evidence="3">Chloroplast</location>
    </subcellularLocation>
</comment>
<dbReference type="NCBIfam" id="TIGR03625">
    <property type="entry name" value="L3_bact"/>
    <property type="match status" value="1"/>
</dbReference>
<dbReference type="PANTHER" id="PTHR11229">
    <property type="entry name" value="50S RIBOSOMAL PROTEIN L3"/>
    <property type="match status" value="1"/>
</dbReference>
<keyword evidence="13" id="KW-1185">Reference proteome</keyword>
<dbReference type="InterPro" id="IPR000597">
    <property type="entry name" value="Ribosomal_uL3"/>
</dbReference>
<comment type="function">
    <text evidence="1">One of the primary rRNA binding proteins, it binds directly near the 3'-end of the 23S rRNA, where it nucleates assembly of the 50S subunit.</text>
</comment>
<keyword evidence="5" id="KW-0809">Transit peptide</keyword>
<feature type="compositionally biased region" description="Pro residues" evidence="11">
    <location>
        <begin position="56"/>
        <end position="65"/>
    </location>
</feature>
<dbReference type="Gene3D" id="2.40.30.10">
    <property type="entry name" value="Translation factors"/>
    <property type="match status" value="2"/>
</dbReference>
<dbReference type="HAMAP" id="MF_01325_B">
    <property type="entry name" value="Ribosomal_uL3_B"/>
    <property type="match status" value="1"/>
</dbReference>
<dbReference type="PANTHER" id="PTHR11229:SF8">
    <property type="entry name" value="LARGE RIBOSOMAL SUBUNIT PROTEIN UL3M"/>
    <property type="match status" value="1"/>
</dbReference>
<organism evidence="12 13">
    <name type="scientific">Stephanodiscus triporus</name>
    <dbReference type="NCBI Taxonomy" id="2934178"/>
    <lineage>
        <taxon>Eukaryota</taxon>
        <taxon>Sar</taxon>
        <taxon>Stramenopiles</taxon>
        <taxon>Ochrophyta</taxon>
        <taxon>Bacillariophyta</taxon>
        <taxon>Coscinodiscophyceae</taxon>
        <taxon>Thalassiosirophycidae</taxon>
        <taxon>Stephanodiscales</taxon>
        <taxon>Stephanodiscaceae</taxon>
        <taxon>Stephanodiscus</taxon>
    </lineage>
</organism>
<dbReference type="PROSITE" id="PS00474">
    <property type="entry name" value="RIBOSOMAL_L3"/>
    <property type="match status" value="1"/>
</dbReference>
<protein>
    <recommendedName>
        <fullName evidence="9">Large ribosomal subunit protein uL3m</fullName>
    </recommendedName>
</protein>
<accession>A0ABD3NUJ8</accession>
<evidence type="ECO:0000256" key="7">
    <source>
        <dbReference type="ARBA" id="ARBA00023128"/>
    </source>
</evidence>
<reference evidence="12 13" key="1">
    <citation type="submission" date="2024-10" db="EMBL/GenBank/DDBJ databases">
        <title>Updated reference genomes for cyclostephanoid diatoms.</title>
        <authorList>
            <person name="Roberts W.R."/>
            <person name="Alverson A.J."/>
        </authorList>
    </citation>
    <scope>NUCLEOTIDE SEQUENCE [LARGE SCALE GENOMIC DNA]</scope>
    <source>
        <strain evidence="12 13">AJA276-08</strain>
    </source>
</reference>
<evidence type="ECO:0000256" key="6">
    <source>
        <dbReference type="ARBA" id="ARBA00022980"/>
    </source>
</evidence>
<keyword evidence="6 10" id="KW-0689">Ribosomal protein</keyword>
<keyword evidence="8 10" id="KW-0687">Ribonucleoprotein</keyword>
<evidence type="ECO:0000256" key="5">
    <source>
        <dbReference type="ARBA" id="ARBA00022946"/>
    </source>
</evidence>
<dbReference type="Pfam" id="PF00297">
    <property type="entry name" value="Ribosomal_L3"/>
    <property type="match status" value="1"/>
</dbReference>
<dbReference type="EMBL" id="JALLAZ020001155">
    <property type="protein sequence ID" value="KAL3779589.1"/>
    <property type="molecule type" value="Genomic_DNA"/>
</dbReference>
<comment type="caution">
    <text evidence="12">The sequence shown here is derived from an EMBL/GenBank/DDBJ whole genome shotgun (WGS) entry which is preliminary data.</text>
</comment>
<feature type="region of interest" description="Disordered" evidence="11">
    <location>
        <begin position="285"/>
        <end position="306"/>
    </location>
</feature>
<evidence type="ECO:0000313" key="12">
    <source>
        <dbReference type="EMBL" id="KAL3779589.1"/>
    </source>
</evidence>
<feature type="region of interest" description="Disordered" evidence="11">
    <location>
        <begin position="1"/>
        <end position="69"/>
    </location>
</feature>
<dbReference type="Proteomes" id="UP001530315">
    <property type="component" value="Unassembled WGS sequence"/>
</dbReference>
<dbReference type="GO" id="GO:0009507">
    <property type="term" value="C:chloroplast"/>
    <property type="evidence" value="ECO:0007669"/>
    <property type="project" value="UniProtKB-SubCell"/>
</dbReference>
<dbReference type="FunFam" id="2.40.30.10:FF:000004">
    <property type="entry name" value="50S ribosomal protein L3"/>
    <property type="match status" value="1"/>
</dbReference>
<evidence type="ECO:0000256" key="4">
    <source>
        <dbReference type="ARBA" id="ARBA00006540"/>
    </source>
</evidence>
<dbReference type="GO" id="GO:1990904">
    <property type="term" value="C:ribonucleoprotein complex"/>
    <property type="evidence" value="ECO:0007669"/>
    <property type="project" value="UniProtKB-KW"/>
</dbReference>
<evidence type="ECO:0000256" key="8">
    <source>
        <dbReference type="ARBA" id="ARBA00023274"/>
    </source>
</evidence>
<comment type="similarity">
    <text evidence="4 10">Belongs to the universal ribosomal protein uL3 family.</text>
</comment>
<evidence type="ECO:0000256" key="9">
    <source>
        <dbReference type="ARBA" id="ARBA00035209"/>
    </source>
</evidence>
<proteinExistence type="inferred from homology"/>
<evidence type="ECO:0000313" key="13">
    <source>
        <dbReference type="Proteomes" id="UP001530315"/>
    </source>
</evidence>
<dbReference type="InterPro" id="IPR019926">
    <property type="entry name" value="Ribosomal_uL3_CS"/>
</dbReference>
<dbReference type="GO" id="GO:0005840">
    <property type="term" value="C:ribosome"/>
    <property type="evidence" value="ECO:0007669"/>
    <property type="project" value="UniProtKB-KW"/>
</dbReference>